<dbReference type="InterPro" id="IPR052043">
    <property type="entry name" value="PolySaccharide_Degr_Enz"/>
</dbReference>
<dbReference type="EMBL" id="JARRTL010000010">
    <property type="protein sequence ID" value="MEC0485677.1"/>
    <property type="molecule type" value="Genomic_DNA"/>
</dbReference>
<gene>
    <name evidence="2" type="ORF">AB447_213395</name>
    <name evidence="3" type="ORF">P8828_12610</name>
</gene>
<name>A0A0J6H732_9BACI</name>
<proteinExistence type="predicted"/>
<accession>A0A0J6H732</accession>
<dbReference type="PANTHER" id="PTHR33886">
    <property type="entry name" value="UNSATURATED RHAMNOGALACTURONAN HYDROLASE (EUROFUNG)"/>
    <property type="match status" value="1"/>
</dbReference>
<dbReference type="AlphaFoldDB" id="A0A0J6H732"/>
<dbReference type="InterPro" id="IPR010905">
    <property type="entry name" value="Glyco_hydro_88"/>
</dbReference>
<evidence type="ECO:0000313" key="3">
    <source>
        <dbReference type="EMBL" id="MEC0485677.1"/>
    </source>
</evidence>
<evidence type="ECO:0000313" key="5">
    <source>
        <dbReference type="Proteomes" id="UP001341297"/>
    </source>
</evidence>
<protein>
    <submittedName>
        <fullName evidence="3">Glycoside hydrolase family 105 protein</fullName>
    </submittedName>
    <submittedName>
        <fullName evidence="2">Glycosyl hydrolase family 88</fullName>
    </submittedName>
</protein>
<dbReference type="SUPFAM" id="SSF48208">
    <property type="entry name" value="Six-hairpin glycosidases"/>
    <property type="match status" value="1"/>
</dbReference>
<organism evidence="2 4">
    <name type="scientific">Bacillus glycinifermentans</name>
    <dbReference type="NCBI Taxonomy" id="1664069"/>
    <lineage>
        <taxon>Bacteria</taxon>
        <taxon>Bacillati</taxon>
        <taxon>Bacillota</taxon>
        <taxon>Bacilli</taxon>
        <taxon>Bacillales</taxon>
        <taxon>Bacillaceae</taxon>
        <taxon>Bacillus</taxon>
    </lineage>
</organism>
<dbReference type="Pfam" id="PF07470">
    <property type="entry name" value="Glyco_hydro_88"/>
    <property type="match status" value="1"/>
</dbReference>
<dbReference type="RefSeq" id="WP_048355245.1">
    <property type="nucleotide sequence ID" value="NZ_CP023481.1"/>
</dbReference>
<evidence type="ECO:0000313" key="4">
    <source>
        <dbReference type="Proteomes" id="UP000036168"/>
    </source>
</evidence>
<reference evidence="2 4" key="1">
    <citation type="journal article" date="2015" name="Int. J. Syst. Evol. Microbiol.">
        <title>Bacillus glycinifermentans sp. nov., isolated from fermented soybean paste.</title>
        <authorList>
            <person name="Kim S.J."/>
            <person name="Dunlap C.A."/>
            <person name="Kwon S.W."/>
            <person name="Rooney A.P."/>
        </authorList>
    </citation>
    <scope>NUCLEOTIDE SEQUENCE [LARGE SCALE GENOMIC DNA]</scope>
    <source>
        <strain evidence="2 4">GO-13</strain>
    </source>
</reference>
<dbReference type="EMBL" id="LECW02000005">
    <property type="protein sequence ID" value="KRT94648.1"/>
    <property type="molecule type" value="Genomic_DNA"/>
</dbReference>
<dbReference type="Gene3D" id="1.50.10.10">
    <property type="match status" value="1"/>
</dbReference>
<evidence type="ECO:0000313" key="2">
    <source>
        <dbReference type="EMBL" id="KRT94648.1"/>
    </source>
</evidence>
<dbReference type="PATRIC" id="fig|1664069.3.peg.4164"/>
<dbReference type="OrthoDB" id="6381507at2"/>
<reference evidence="2" key="2">
    <citation type="submission" date="2015-10" db="EMBL/GenBank/DDBJ databases">
        <authorList>
            <person name="Gilbert D.G."/>
        </authorList>
    </citation>
    <scope>NUCLEOTIDE SEQUENCE</scope>
    <source>
        <strain evidence="2">GO-13</strain>
    </source>
</reference>
<dbReference type="InterPro" id="IPR008928">
    <property type="entry name" value="6-hairpin_glycosidase_sf"/>
</dbReference>
<dbReference type="GO" id="GO:0016787">
    <property type="term" value="F:hydrolase activity"/>
    <property type="evidence" value="ECO:0007669"/>
    <property type="project" value="UniProtKB-KW"/>
</dbReference>
<reference evidence="3 5" key="3">
    <citation type="submission" date="2023-03" db="EMBL/GenBank/DDBJ databases">
        <title>Agriculturally important microbes genome sequencing.</title>
        <authorList>
            <person name="Dunlap C."/>
        </authorList>
    </citation>
    <scope>NUCLEOTIDE SEQUENCE [LARGE SCALE GENOMIC DNA]</scope>
    <source>
        <strain evidence="3 5">CBP-3203</strain>
    </source>
</reference>
<evidence type="ECO:0000256" key="1">
    <source>
        <dbReference type="ARBA" id="ARBA00022801"/>
    </source>
</evidence>
<dbReference type="InterPro" id="IPR012341">
    <property type="entry name" value="6hp_glycosidase-like_sf"/>
</dbReference>
<comment type="caution">
    <text evidence="2">The sequence shown here is derived from an EMBL/GenBank/DDBJ whole genome shotgun (WGS) entry which is preliminary data.</text>
</comment>
<sequence>MNRSLITKSPLHVAEEAANTIMKAYTKDKLPPAGRWHYHQGVFLCGLLRLWEMTGKETYFDYVKDYVDYLVDEHGNFYFSRDELDAVQAGLLLFPLYEETGDERYRKAAEKLRGLFGTLNRTSEGGFWHKDKYPYQMWLDGLYMGGPFALKYARAFGAPELYDLVILEETLMRKHTKDRHTGLYYHAWDERRSTPWADPESGCSPEFWGRSIGWYALALSDMIELLPEESGMKSEWIKTLQEMVKSLADFQDEATGLWYQVVDKGELADNWLESSCSCLYAYAMAKGVRMGYIDQSYMERAVKAYKGLLEKKIEIRPKEGLVLKDICVGTSAGTYEYYVSREKSVNDLHGVGALIMALAELEKSGRFQEEGDR</sequence>
<dbReference type="Proteomes" id="UP001341297">
    <property type="component" value="Unassembled WGS sequence"/>
</dbReference>
<dbReference type="GO" id="GO:0005975">
    <property type="term" value="P:carbohydrate metabolic process"/>
    <property type="evidence" value="ECO:0007669"/>
    <property type="project" value="InterPro"/>
</dbReference>
<accession>A0A0J6ERQ1</accession>
<keyword evidence="1 2" id="KW-0378">Hydrolase</keyword>
<dbReference type="PANTHER" id="PTHR33886:SF8">
    <property type="entry name" value="UNSATURATED RHAMNOGALACTURONAN HYDROLASE (EUROFUNG)"/>
    <property type="match status" value="1"/>
</dbReference>
<dbReference type="STRING" id="1664069.BGLY_3566"/>
<dbReference type="Proteomes" id="UP000036168">
    <property type="component" value="Unassembled WGS sequence"/>
</dbReference>
<keyword evidence="5" id="KW-1185">Reference proteome</keyword>